<proteinExistence type="predicted"/>
<protein>
    <submittedName>
        <fullName evidence="2">Helix-turn-helix domain-containing protein</fullName>
    </submittedName>
</protein>
<accession>A0ABY9TAX6</accession>
<organism evidence="2 3">
    <name type="scientific">Brevibacillus brevis</name>
    <name type="common">Bacillus brevis</name>
    <dbReference type="NCBI Taxonomy" id="1393"/>
    <lineage>
        <taxon>Bacteria</taxon>
        <taxon>Bacillati</taxon>
        <taxon>Bacillota</taxon>
        <taxon>Bacilli</taxon>
        <taxon>Bacillales</taxon>
        <taxon>Paenibacillaceae</taxon>
        <taxon>Brevibacillus</taxon>
    </lineage>
</organism>
<evidence type="ECO:0000259" key="1">
    <source>
        <dbReference type="Pfam" id="PF14493"/>
    </source>
</evidence>
<feature type="domain" description="Helicase Helix-turn-helix" evidence="1">
    <location>
        <begin position="273"/>
        <end position="361"/>
    </location>
</feature>
<name>A0ABY9TAX6_BREBE</name>
<evidence type="ECO:0000313" key="3">
    <source>
        <dbReference type="Proteomes" id="UP001256827"/>
    </source>
</evidence>
<dbReference type="Pfam" id="PF14493">
    <property type="entry name" value="HTH_40"/>
    <property type="match status" value="1"/>
</dbReference>
<dbReference type="RefSeq" id="WP_310772678.1">
    <property type="nucleotide sequence ID" value="NZ_CP134050.1"/>
</dbReference>
<evidence type="ECO:0000313" key="2">
    <source>
        <dbReference type="EMBL" id="WNC17216.1"/>
    </source>
</evidence>
<dbReference type="EMBL" id="CP134050">
    <property type="protein sequence ID" value="WNC17216.1"/>
    <property type="molecule type" value="Genomic_DNA"/>
</dbReference>
<keyword evidence="3" id="KW-1185">Reference proteome</keyword>
<gene>
    <name evidence="2" type="ORF">RGB73_13180</name>
</gene>
<sequence length="370" mass="41942">MNNRSIAAQEILSAVALNAMIPLANERTLQAAYYILRGRKANQTLQDVHLYHLYPYYRMFPRFSKEDWEKIVSTLLQDGLIEPLTVKGASAKPSFAVTAKGISQAREWRESYQLDQWFGPFTDAGIAQRIELFWHRLHLLVQTVSHLLAEDLGFLPVVSDKKIQQWVKEQVATQKARALWQRQLCEELHRLWSSLPERVQMLLVGQLSGASQVGKTLGQLAQKLEEPAAYLHLLFRYGLAASLQRLQMEPGQFDLLSRLAVQDDKLDARLTESAARTYSLIRRGWGIEQIATARKIKISTVEDHLAEIALRCPEWDCSAYLDPGLGALIVQISEQLQTSRLRLIKDQAGASVSYLQIRLALARRQGEGGE</sequence>
<reference evidence="2 3" key="1">
    <citation type="submission" date="2023-09" db="EMBL/GenBank/DDBJ databases">
        <title>Complete Genome and Methylome dissection of Bacillus brevis NEB573 original source of BbsI restriction endonuclease.</title>
        <authorList>
            <person name="Fomenkov A."/>
            <person name="Roberts R.D."/>
        </authorList>
    </citation>
    <scope>NUCLEOTIDE SEQUENCE [LARGE SCALE GENOMIC DNA]</scope>
    <source>
        <strain evidence="2 3">NEB573</strain>
    </source>
</reference>
<dbReference type="InterPro" id="IPR029491">
    <property type="entry name" value="Helicase_HTH"/>
</dbReference>
<dbReference type="Proteomes" id="UP001256827">
    <property type="component" value="Chromosome"/>
</dbReference>